<evidence type="ECO:0000313" key="4">
    <source>
        <dbReference type="Proteomes" id="UP000660745"/>
    </source>
</evidence>
<feature type="region of interest" description="Disordered" evidence="1">
    <location>
        <begin position="1"/>
        <end position="22"/>
    </location>
</feature>
<protein>
    <submittedName>
        <fullName evidence="3">Peptidase M23</fullName>
    </submittedName>
</protein>
<proteinExistence type="predicted"/>
<dbReference type="InterPro" id="IPR045361">
    <property type="entry name" value="CIS_tube_prot_N"/>
</dbReference>
<dbReference type="AlphaFoldDB" id="A0A918E9I8"/>
<gene>
    <name evidence="3" type="ORF">GCM10012278_84440</name>
</gene>
<evidence type="ECO:0000313" key="3">
    <source>
        <dbReference type="EMBL" id="GGP17260.1"/>
    </source>
</evidence>
<dbReference type="EMBL" id="BMNK01000023">
    <property type="protein sequence ID" value="GGP17260.1"/>
    <property type="molecule type" value="Genomic_DNA"/>
</dbReference>
<evidence type="ECO:0000256" key="1">
    <source>
        <dbReference type="SAM" id="MobiDB-lite"/>
    </source>
</evidence>
<evidence type="ECO:0000259" key="2">
    <source>
        <dbReference type="PROSITE" id="PS51782"/>
    </source>
</evidence>
<dbReference type="Gene3D" id="3.10.350.10">
    <property type="entry name" value="LysM domain"/>
    <property type="match status" value="1"/>
</dbReference>
<reference evidence="3" key="2">
    <citation type="submission" date="2020-09" db="EMBL/GenBank/DDBJ databases">
        <authorList>
            <person name="Sun Q."/>
            <person name="Zhou Y."/>
        </authorList>
    </citation>
    <scope>NUCLEOTIDE SEQUENCE</scope>
    <source>
        <strain evidence="3">CGMCC 4.7430</strain>
    </source>
</reference>
<dbReference type="Proteomes" id="UP000660745">
    <property type="component" value="Unassembled WGS sequence"/>
</dbReference>
<reference evidence="3" key="1">
    <citation type="journal article" date="2014" name="Int. J. Syst. Evol. Microbiol.">
        <title>Complete genome sequence of Corynebacterium casei LMG S-19264T (=DSM 44701T), isolated from a smear-ripened cheese.</title>
        <authorList>
            <consortium name="US DOE Joint Genome Institute (JGI-PGF)"/>
            <person name="Walter F."/>
            <person name="Albersmeier A."/>
            <person name="Kalinowski J."/>
            <person name="Ruckert C."/>
        </authorList>
    </citation>
    <scope>NUCLEOTIDE SEQUENCE</scope>
    <source>
        <strain evidence="3">CGMCC 4.7430</strain>
    </source>
</reference>
<dbReference type="InterPro" id="IPR018392">
    <property type="entry name" value="LysM"/>
</dbReference>
<dbReference type="RefSeq" id="WP_189144387.1">
    <property type="nucleotide sequence ID" value="NZ_BMNK01000023.1"/>
</dbReference>
<comment type="caution">
    <text evidence="3">The sequence shown here is derived from an EMBL/GenBank/DDBJ whole genome shotgun (WGS) entry which is preliminary data.</text>
</comment>
<feature type="domain" description="LysM" evidence="2">
    <location>
        <begin position="194"/>
        <end position="241"/>
    </location>
</feature>
<accession>A0A918E9I8</accession>
<sequence>MSSPLVFEASAPSAASGQGPPTSLERAYLELLHPPSTGIGKPGRSYDTISFQFNPNELAFTKAARWRRSPQRNTRRSGVPQFQGPDPCKLTLEMFFDATDTLDDKVAKAVDKLFSCVVPTDKTLASAQSCPPWVVLRWGLLNGFTAFVSNVTARFTLFTPGGLPIRAVCSVTMEEIAGVPPRQNPTSGARTTIDVHVLVAGETLAAVAYRAYGDPSRWRVVAEANGIDDPMRVRPGTRLLVPAFEELTGGR</sequence>
<feature type="compositionally biased region" description="Low complexity" evidence="1">
    <location>
        <begin position="9"/>
        <end position="22"/>
    </location>
</feature>
<name>A0A918E9I8_9ACTN</name>
<dbReference type="PROSITE" id="PS51782">
    <property type="entry name" value="LYSM"/>
    <property type="match status" value="1"/>
</dbReference>
<keyword evidence="4" id="KW-1185">Reference proteome</keyword>
<organism evidence="3 4">
    <name type="scientific">Nonomuraea glycinis</name>
    <dbReference type="NCBI Taxonomy" id="2047744"/>
    <lineage>
        <taxon>Bacteria</taxon>
        <taxon>Bacillati</taxon>
        <taxon>Actinomycetota</taxon>
        <taxon>Actinomycetes</taxon>
        <taxon>Streptosporangiales</taxon>
        <taxon>Streptosporangiaceae</taxon>
        <taxon>Nonomuraea</taxon>
    </lineage>
</organism>
<dbReference type="Pfam" id="PF19266">
    <property type="entry name" value="CIS_tube"/>
    <property type="match status" value="1"/>
</dbReference>
<dbReference type="InterPro" id="IPR036779">
    <property type="entry name" value="LysM_dom_sf"/>
</dbReference>